<keyword evidence="5 7" id="KW-0411">Iron-sulfur</keyword>
<feature type="binding site" evidence="7">
    <location>
        <position position="89"/>
    </location>
    <ligand>
        <name>[2Fe-2S] cluster</name>
        <dbReference type="ChEBI" id="CHEBI:190135"/>
    </ligand>
</feature>
<dbReference type="GO" id="GO:0046872">
    <property type="term" value="F:metal ion binding"/>
    <property type="evidence" value="ECO:0007669"/>
    <property type="project" value="UniProtKB-KW"/>
</dbReference>
<dbReference type="NCBIfam" id="NF004638">
    <property type="entry name" value="PRK05988.1"/>
    <property type="match status" value="1"/>
</dbReference>
<gene>
    <name evidence="8" type="ORF">SRB5_07390</name>
</gene>
<keyword evidence="3 7" id="KW-0479">Metal-binding</keyword>
<dbReference type="AlphaFoldDB" id="A0A7K0CB30"/>
<dbReference type="InterPro" id="IPR002023">
    <property type="entry name" value="NuoE-like"/>
</dbReference>
<dbReference type="PANTHER" id="PTHR43342:SF2">
    <property type="entry name" value="POTENTIAL NAD-REDUCING HYDROGENASE SUBUNIT"/>
    <property type="match status" value="1"/>
</dbReference>
<dbReference type="SUPFAM" id="SSF52833">
    <property type="entry name" value="Thioredoxin-like"/>
    <property type="match status" value="1"/>
</dbReference>
<dbReference type="Proteomes" id="UP000466345">
    <property type="component" value="Unassembled WGS sequence"/>
</dbReference>
<evidence type="ECO:0000256" key="1">
    <source>
        <dbReference type="ARBA" id="ARBA00010643"/>
    </source>
</evidence>
<comment type="caution">
    <text evidence="8">The sequence shown here is derived from an EMBL/GenBank/DDBJ whole genome shotgun (WGS) entry which is preliminary data.</text>
</comment>
<feature type="binding site" evidence="7">
    <location>
        <position position="84"/>
    </location>
    <ligand>
        <name>[2Fe-2S] cluster</name>
        <dbReference type="ChEBI" id="CHEBI:190135"/>
    </ligand>
</feature>
<evidence type="ECO:0000256" key="5">
    <source>
        <dbReference type="ARBA" id="ARBA00023014"/>
    </source>
</evidence>
<evidence type="ECO:0000256" key="2">
    <source>
        <dbReference type="ARBA" id="ARBA00022714"/>
    </source>
</evidence>
<keyword evidence="2 7" id="KW-0001">2Fe-2S</keyword>
<sequence>MTIRTSTETVEQVVRKIAAAHREQRGALLPILHAVQAELGHVPKAAVPVLADELNLSRADVHGVVTFYHDFRAEPAGRRTVRICRAEACQALGAAELVEHVRQSGLTLGETAPDGSVTVEQVFCLGNCALGPTVEADGRLHGRVDTARLGALLRGDGEGQRDQSEGAHA</sequence>
<dbReference type="Gene3D" id="1.10.10.1590">
    <property type="entry name" value="NADH-quinone oxidoreductase subunit E"/>
    <property type="match status" value="1"/>
</dbReference>
<dbReference type="FunFam" id="1.10.10.1590:FF:000001">
    <property type="entry name" value="NADH-quinone oxidoreductase subunit E"/>
    <property type="match status" value="1"/>
</dbReference>
<dbReference type="RefSeq" id="WP_153449995.1">
    <property type="nucleotide sequence ID" value="NZ_WEGJ01000002.1"/>
</dbReference>
<evidence type="ECO:0000256" key="3">
    <source>
        <dbReference type="ARBA" id="ARBA00022723"/>
    </source>
</evidence>
<dbReference type="InterPro" id="IPR041921">
    <property type="entry name" value="NuoE_N"/>
</dbReference>
<keyword evidence="4 7" id="KW-0408">Iron</keyword>
<dbReference type="GO" id="GO:0016491">
    <property type="term" value="F:oxidoreductase activity"/>
    <property type="evidence" value="ECO:0007669"/>
    <property type="project" value="InterPro"/>
</dbReference>
<dbReference type="OrthoDB" id="9807941at2"/>
<name>A0A7K0CB30_9ACTN</name>
<evidence type="ECO:0000313" key="9">
    <source>
        <dbReference type="Proteomes" id="UP000466345"/>
    </source>
</evidence>
<evidence type="ECO:0000256" key="4">
    <source>
        <dbReference type="ARBA" id="ARBA00023004"/>
    </source>
</evidence>
<keyword evidence="9" id="KW-1185">Reference proteome</keyword>
<accession>A0A7K0CB30</accession>
<dbReference type="Pfam" id="PF01257">
    <property type="entry name" value="2Fe-2S_thioredx"/>
    <property type="match status" value="1"/>
</dbReference>
<dbReference type="PROSITE" id="PS01099">
    <property type="entry name" value="COMPLEX1_24K"/>
    <property type="match status" value="1"/>
</dbReference>
<evidence type="ECO:0000313" key="8">
    <source>
        <dbReference type="EMBL" id="MQY10628.1"/>
    </source>
</evidence>
<dbReference type="PANTHER" id="PTHR43342">
    <property type="entry name" value="NADH-QUINONE OXIDOREDUCTASE, E SUBUNIT"/>
    <property type="match status" value="1"/>
</dbReference>
<comment type="cofactor">
    <cofactor evidence="6">
        <name>[2Fe-2S] cluster</name>
        <dbReference type="ChEBI" id="CHEBI:190135"/>
    </cofactor>
</comment>
<reference evidence="8 9" key="1">
    <citation type="submission" date="2019-10" db="EMBL/GenBank/DDBJ databases">
        <title>Streptomyces smaragdinus sp. nov. and Streptomyces fabii sp. nov., isolated from the gut of fungus growing-termite Macrotermes natalensis.</title>
        <authorList>
            <person name="Schwitalla J."/>
            <person name="Benndorf R."/>
            <person name="Martin K."/>
            <person name="De Beer W."/>
            <person name="Kaster A.-K."/>
            <person name="Vollmers J."/>
            <person name="Poulsen M."/>
            <person name="Beemelmanns C."/>
        </authorList>
    </citation>
    <scope>NUCLEOTIDE SEQUENCE [LARGE SCALE GENOMIC DNA]</scope>
    <source>
        <strain evidence="8 9">RB5</strain>
    </source>
</reference>
<comment type="similarity">
    <text evidence="1">Belongs to the complex I 24 kDa subunit family.</text>
</comment>
<proteinExistence type="inferred from homology"/>
<dbReference type="PIRSF" id="PIRSF000216">
    <property type="entry name" value="NADH_DH_24kDa"/>
    <property type="match status" value="1"/>
</dbReference>
<dbReference type="InterPro" id="IPR036249">
    <property type="entry name" value="Thioredoxin-like_sf"/>
</dbReference>
<protein>
    <recommendedName>
        <fullName evidence="10">Formate dehydrogenase subunit gamma</fullName>
    </recommendedName>
</protein>
<organism evidence="8 9">
    <name type="scientific">Streptomyces smaragdinus</name>
    <dbReference type="NCBI Taxonomy" id="2585196"/>
    <lineage>
        <taxon>Bacteria</taxon>
        <taxon>Bacillati</taxon>
        <taxon>Actinomycetota</taxon>
        <taxon>Actinomycetes</taxon>
        <taxon>Kitasatosporales</taxon>
        <taxon>Streptomycetaceae</taxon>
        <taxon>Streptomyces</taxon>
    </lineage>
</organism>
<dbReference type="EMBL" id="WEGJ01000002">
    <property type="protein sequence ID" value="MQY10628.1"/>
    <property type="molecule type" value="Genomic_DNA"/>
</dbReference>
<comment type="cofactor">
    <cofactor evidence="7">
        <name>[2Fe-2S] cluster</name>
        <dbReference type="ChEBI" id="CHEBI:190135"/>
    </cofactor>
    <text evidence="7">Binds 1 [2Fe-2S] cluster.</text>
</comment>
<evidence type="ECO:0008006" key="10">
    <source>
        <dbReference type="Google" id="ProtNLM"/>
    </source>
</evidence>
<dbReference type="GO" id="GO:0051537">
    <property type="term" value="F:2 iron, 2 sulfur cluster binding"/>
    <property type="evidence" value="ECO:0007669"/>
    <property type="project" value="UniProtKB-KW"/>
</dbReference>
<feature type="binding site" evidence="7">
    <location>
        <position position="124"/>
    </location>
    <ligand>
        <name>[2Fe-2S] cluster</name>
        <dbReference type="ChEBI" id="CHEBI:190135"/>
    </ligand>
</feature>
<dbReference type="InterPro" id="IPR028431">
    <property type="entry name" value="NADP_DH_HndA-like"/>
</dbReference>
<evidence type="ECO:0000256" key="7">
    <source>
        <dbReference type="PIRSR" id="PIRSR000216-1"/>
    </source>
</evidence>
<evidence type="ECO:0000256" key="6">
    <source>
        <dbReference type="ARBA" id="ARBA00034078"/>
    </source>
</evidence>
<feature type="binding site" evidence="7">
    <location>
        <position position="128"/>
    </location>
    <ligand>
        <name>[2Fe-2S] cluster</name>
        <dbReference type="ChEBI" id="CHEBI:190135"/>
    </ligand>
</feature>
<dbReference type="Gene3D" id="3.40.30.10">
    <property type="entry name" value="Glutaredoxin"/>
    <property type="match status" value="1"/>
</dbReference>